<dbReference type="GO" id="GO:0051016">
    <property type="term" value="P:barbed-end actin filament capping"/>
    <property type="evidence" value="ECO:0007669"/>
    <property type="project" value="UniProtKB-UniRule"/>
</dbReference>
<dbReference type="GeneID" id="9063360"/>
<keyword evidence="3 7" id="KW-0117">Actin capping</keyword>
<dbReference type="OrthoDB" id="10439398at2759"/>
<keyword evidence="6 7" id="KW-0206">Cytoskeleton</keyword>
<dbReference type="Pfam" id="PF01115">
    <property type="entry name" value="F_actin_cap_B"/>
    <property type="match status" value="1"/>
</dbReference>
<proteinExistence type="inferred from homology"/>
<evidence type="ECO:0000256" key="5">
    <source>
        <dbReference type="ARBA" id="ARBA00023203"/>
    </source>
</evidence>
<comment type="subunit">
    <text evidence="7">Heterodimer of an alpha and a beta subunit.</text>
</comment>
<comment type="function">
    <text evidence="7">F-actin-capping proteins bind in a Ca(2+)-independent manner to the fast growing ends of actin filaments (barbed end) thereby blocking the exchange of subunits at these ends. Unlike other capping proteins (such as gelsolin and severin), these proteins do not sever actin filaments.</text>
</comment>
<evidence type="ECO:0000256" key="4">
    <source>
        <dbReference type="ARBA" id="ARBA00022490"/>
    </source>
</evidence>
<keyword evidence="4 7" id="KW-0963">Cytoplasm</keyword>
<name>C5KBY6_PERM5</name>
<evidence type="ECO:0000313" key="8">
    <source>
        <dbReference type="EMBL" id="EER18017.1"/>
    </source>
</evidence>
<evidence type="ECO:0000256" key="3">
    <source>
        <dbReference type="ARBA" id="ARBA00022467"/>
    </source>
</evidence>
<dbReference type="EMBL" id="GG671946">
    <property type="protein sequence ID" value="EER18017.1"/>
    <property type="molecule type" value="Genomic_DNA"/>
</dbReference>
<dbReference type="RefSeq" id="XP_002786221.1">
    <property type="nucleotide sequence ID" value="XM_002786175.1"/>
</dbReference>
<dbReference type="InParanoid" id="C5KBY6"/>
<reference evidence="8 9" key="1">
    <citation type="submission" date="2008-07" db="EMBL/GenBank/DDBJ databases">
        <authorList>
            <person name="El-Sayed N."/>
            <person name="Caler E."/>
            <person name="Inman J."/>
            <person name="Amedeo P."/>
            <person name="Hass B."/>
            <person name="Wortman J."/>
        </authorList>
    </citation>
    <scope>NUCLEOTIDE SEQUENCE [LARGE SCALE GENOMIC DNA]</scope>
    <source>
        <strain evidence="9">ATCC 50983 / TXsc</strain>
    </source>
</reference>
<dbReference type="GO" id="GO:0000902">
    <property type="term" value="P:cell morphogenesis"/>
    <property type="evidence" value="ECO:0007669"/>
    <property type="project" value="TreeGrafter"/>
</dbReference>
<dbReference type="PANTHER" id="PTHR10619">
    <property type="entry name" value="F-ACTIN-CAPPING PROTEIN SUBUNIT BETA"/>
    <property type="match status" value="1"/>
</dbReference>
<evidence type="ECO:0000256" key="7">
    <source>
        <dbReference type="RuleBase" id="RU365078"/>
    </source>
</evidence>
<dbReference type="GO" id="GO:0008290">
    <property type="term" value="C:F-actin capping protein complex"/>
    <property type="evidence" value="ECO:0007669"/>
    <property type="project" value="UniProtKB-UniRule"/>
</dbReference>
<comment type="similarity">
    <text evidence="2 7">Belongs to the F-actin-capping protein beta subunit family.</text>
</comment>
<dbReference type="GO" id="GO:0051015">
    <property type="term" value="F:actin filament binding"/>
    <property type="evidence" value="ECO:0007669"/>
    <property type="project" value="TreeGrafter"/>
</dbReference>
<gene>
    <name evidence="8" type="ORF">Pmar_PMAR019900</name>
</gene>
<dbReference type="InterPro" id="IPR001698">
    <property type="entry name" value="CAPZB"/>
</dbReference>
<dbReference type="PANTHER" id="PTHR10619:SF0">
    <property type="entry name" value="F-ACTIN-CAPPING PROTEIN SUBUNIT BETA ISOFORMS 1 AND 2"/>
    <property type="match status" value="1"/>
</dbReference>
<evidence type="ECO:0000256" key="2">
    <source>
        <dbReference type="ARBA" id="ARBA00006039"/>
    </source>
</evidence>
<accession>C5KBY6</accession>
<dbReference type="Gene3D" id="3.90.1150.210">
    <property type="entry name" value="F-actin capping protein, beta subunit"/>
    <property type="match status" value="1"/>
</dbReference>
<dbReference type="AlphaFoldDB" id="C5KBY6"/>
<dbReference type="OMA" id="VVARMTH"/>
<dbReference type="SUPFAM" id="SSF90096">
    <property type="entry name" value="Subunits of heterodimeric actin filament capping protein Capz"/>
    <property type="match status" value="1"/>
</dbReference>
<comment type="subcellular location">
    <subcellularLocation>
        <location evidence="1 7">Cytoplasm</location>
        <location evidence="1 7">Cytoskeleton</location>
    </subcellularLocation>
</comment>
<evidence type="ECO:0000256" key="1">
    <source>
        <dbReference type="ARBA" id="ARBA00004245"/>
    </source>
</evidence>
<organism evidence="9">
    <name type="scientific">Perkinsus marinus (strain ATCC 50983 / TXsc)</name>
    <dbReference type="NCBI Taxonomy" id="423536"/>
    <lineage>
        <taxon>Eukaryota</taxon>
        <taxon>Sar</taxon>
        <taxon>Alveolata</taxon>
        <taxon>Perkinsozoa</taxon>
        <taxon>Perkinsea</taxon>
        <taxon>Perkinsida</taxon>
        <taxon>Perkinsidae</taxon>
        <taxon>Perkinsus</taxon>
    </lineage>
</organism>
<protein>
    <recommendedName>
        <fullName evidence="7">F-actin-capping protein subunit beta</fullName>
    </recommendedName>
</protein>
<dbReference type="InterPro" id="IPR042276">
    <property type="entry name" value="CapZ_alpha/beta_2"/>
</dbReference>
<evidence type="ECO:0000256" key="6">
    <source>
        <dbReference type="ARBA" id="ARBA00023212"/>
    </source>
</evidence>
<dbReference type="InterPro" id="IPR037282">
    <property type="entry name" value="CapZ_alpha/beta"/>
</dbReference>
<keyword evidence="9" id="KW-1185">Reference proteome</keyword>
<keyword evidence="5 7" id="KW-0009">Actin-binding</keyword>
<evidence type="ECO:0000313" key="9">
    <source>
        <dbReference type="Proteomes" id="UP000007800"/>
    </source>
</evidence>
<dbReference type="Proteomes" id="UP000007800">
    <property type="component" value="Unassembled WGS sequence"/>
</dbReference>
<sequence>MTVMINGGGRGTEGGEQYKQKAVDHLVRFAIPTDHSSELEMGLRQLINKSHEKSEWFVCDLSKHGDGKRRSFLCHPHFNCGSGDSENNSLGKTAYRYPGCNEYYTTPSGDPIAQSAQAADSSTSSRTPLLELESILDQLCANYVLQYHGPSAVSSLYLVETQHGLSGIFLVHNEDPSGNLWRSEQRIELTVAAGKPDIRVDGRVVARMTHSLSDEDGKGSFRITAEARRKTRNVTTNGTSVVSRSASWLSPTLTQEAQVKAIGELLEENENCLRRQLEDVYLQKIKEIVDNLHSIDEAYVPKETATTVRNVCPTPGMAPHPLFAGELANVLKSRKRIE</sequence>